<dbReference type="EMBL" id="FPKR01000006">
    <property type="protein sequence ID" value="SFZ75640.1"/>
    <property type="molecule type" value="Genomic_DNA"/>
</dbReference>
<protein>
    <recommendedName>
        <fullName evidence="6">SURF1-like protein</fullName>
    </recommendedName>
</protein>
<sequence>MSHSRHRFTWPLRRPSWIVLLATALFVALTVRLGYWQLGRGQHKAAQAAQLAERERLAVQDWRGELGEPYWQRRFRVQGVWQPQGQIYLDNRVYQRQAGFHVLTPLQLADGRWLLVNRGWLPKRPGQLPQAAPPTGPVQLLVRLQAPQQHYVELSRQADAGPVWQNLDWARYQRQFPLAQVAALALQLDGQDALKRDWPAPDLGVEKHYSYAGQWFLFAALAVALLIILHWKRRPT</sequence>
<evidence type="ECO:0000256" key="6">
    <source>
        <dbReference type="RuleBase" id="RU363076"/>
    </source>
</evidence>
<evidence type="ECO:0000256" key="3">
    <source>
        <dbReference type="ARBA" id="ARBA00022692"/>
    </source>
</evidence>
<comment type="subcellular location">
    <subcellularLocation>
        <location evidence="6">Cell membrane</location>
        <topology evidence="6">Multi-pass membrane protein</topology>
    </subcellularLocation>
    <subcellularLocation>
        <location evidence="1">Membrane</location>
    </subcellularLocation>
</comment>
<dbReference type="Pfam" id="PF02104">
    <property type="entry name" value="SURF1"/>
    <property type="match status" value="1"/>
</dbReference>
<feature type="transmembrane region" description="Helical" evidence="6">
    <location>
        <begin position="211"/>
        <end position="231"/>
    </location>
</feature>
<organism evidence="7 8">
    <name type="scientific">Chitinimonas taiwanensis DSM 18899</name>
    <dbReference type="NCBI Taxonomy" id="1121279"/>
    <lineage>
        <taxon>Bacteria</taxon>
        <taxon>Pseudomonadati</taxon>
        <taxon>Pseudomonadota</taxon>
        <taxon>Betaproteobacteria</taxon>
        <taxon>Neisseriales</taxon>
        <taxon>Chitinibacteraceae</taxon>
        <taxon>Chitinimonas</taxon>
    </lineage>
</organism>
<evidence type="ECO:0000256" key="4">
    <source>
        <dbReference type="ARBA" id="ARBA00022989"/>
    </source>
</evidence>
<dbReference type="PANTHER" id="PTHR23427:SF2">
    <property type="entry name" value="SURFEIT LOCUS PROTEIN 1"/>
    <property type="match status" value="1"/>
</dbReference>
<dbReference type="GO" id="GO:0005886">
    <property type="term" value="C:plasma membrane"/>
    <property type="evidence" value="ECO:0007669"/>
    <property type="project" value="UniProtKB-SubCell"/>
</dbReference>
<dbReference type="InterPro" id="IPR045214">
    <property type="entry name" value="Surf1/Surf4"/>
</dbReference>
<dbReference type="InterPro" id="IPR002994">
    <property type="entry name" value="Surf1/Shy1"/>
</dbReference>
<keyword evidence="5 6" id="KW-0472">Membrane</keyword>
<comment type="similarity">
    <text evidence="2 6">Belongs to the SURF1 family.</text>
</comment>
<evidence type="ECO:0000256" key="2">
    <source>
        <dbReference type="ARBA" id="ARBA00007165"/>
    </source>
</evidence>
<evidence type="ECO:0000313" key="8">
    <source>
        <dbReference type="Proteomes" id="UP000186513"/>
    </source>
</evidence>
<keyword evidence="8" id="KW-1185">Reference proteome</keyword>
<comment type="caution">
    <text evidence="6">Lacks conserved residue(s) required for the propagation of feature annotation.</text>
</comment>
<dbReference type="CDD" id="cd06662">
    <property type="entry name" value="SURF1"/>
    <property type="match status" value="1"/>
</dbReference>
<dbReference type="PROSITE" id="PS50895">
    <property type="entry name" value="SURF1"/>
    <property type="match status" value="1"/>
</dbReference>
<proteinExistence type="inferred from homology"/>
<keyword evidence="4 6" id="KW-1133">Transmembrane helix</keyword>
<keyword evidence="3 6" id="KW-0812">Transmembrane</keyword>
<dbReference type="OrthoDB" id="9789940at2"/>
<dbReference type="AlphaFoldDB" id="A0A1K2HFK5"/>
<name>A0A1K2HFK5_9NEIS</name>
<dbReference type="Proteomes" id="UP000186513">
    <property type="component" value="Unassembled WGS sequence"/>
</dbReference>
<evidence type="ECO:0000256" key="1">
    <source>
        <dbReference type="ARBA" id="ARBA00004370"/>
    </source>
</evidence>
<evidence type="ECO:0000256" key="5">
    <source>
        <dbReference type="ARBA" id="ARBA00023136"/>
    </source>
</evidence>
<dbReference type="RefSeq" id="WP_084658350.1">
    <property type="nucleotide sequence ID" value="NZ_FPKR01000006.1"/>
</dbReference>
<reference evidence="7 8" key="1">
    <citation type="submission" date="2016-11" db="EMBL/GenBank/DDBJ databases">
        <authorList>
            <person name="Jaros S."/>
            <person name="Januszkiewicz K."/>
            <person name="Wedrychowicz H."/>
        </authorList>
    </citation>
    <scope>NUCLEOTIDE SEQUENCE [LARGE SCALE GENOMIC DNA]</scope>
    <source>
        <strain evidence="7 8">DSM 18899</strain>
    </source>
</reference>
<accession>A0A1K2HFK5</accession>
<dbReference type="PANTHER" id="PTHR23427">
    <property type="entry name" value="SURFEIT LOCUS PROTEIN"/>
    <property type="match status" value="1"/>
</dbReference>
<evidence type="ECO:0000313" key="7">
    <source>
        <dbReference type="EMBL" id="SFZ75640.1"/>
    </source>
</evidence>
<keyword evidence="6" id="KW-1003">Cell membrane</keyword>
<dbReference type="STRING" id="1121279.SAMN02745887_01657"/>
<gene>
    <name evidence="7" type="ORF">SAMN02745887_01657</name>
</gene>